<keyword evidence="4" id="KW-1185">Reference proteome</keyword>
<name>A0ABT1GY22_9NOCA</name>
<evidence type="ECO:0000256" key="2">
    <source>
        <dbReference type="SAM" id="Phobius"/>
    </source>
</evidence>
<feature type="region of interest" description="Disordered" evidence="1">
    <location>
        <begin position="86"/>
        <end position="116"/>
    </location>
</feature>
<sequence length="116" mass="11582">MSKATAVTTTALGVVTPWSAPVRLLAARGLLSARRRRAAQKASPATPVTPAPSGGKQRSRLRVVVALGAIGGLVVATGAVVALRARSSTPPPVAPAPPRVQDVPTADAAGAQNPPE</sequence>
<keyword evidence="2" id="KW-0812">Transmembrane</keyword>
<comment type="caution">
    <text evidence="3">The sequence shown here is derived from an EMBL/GenBank/DDBJ whole genome shotgun (WGS) entry which is preliminary data.</text>
</comment>
<evidence type="ECO:0000256" key="1">
    <source>
        <dbReference type="SAM" id="MobiDB-lite"/>
    </source>
</evidence>
<keyword evidence="2" id="KW-0472">Membrane</keyword>
<reference evidence="3 4" key="1">
    <citation type="submission" date="2022-06" db="EMBL/GenBank/DDBJ databases">
        <title>Genomic Encyclopedia of Archaeal and Bacterial Type Strains, Phase II (KMG-II): from individual species to whole genera.</title>
        <authorList>
            <person name="Goeker M."/>
        </authorList>
    </citation>
    <scope>NUCLEOTIDE SEQUENCE [LARGE SCALE GENOMIC DNA]</scope>
    <source>
        <strain evidence="3 4">DSM 45037</strain>
    </source>
</reference>
<evidence type="ECO:0000313" key="3">
    <source>
        <dbReference type="EMBL" id="MCP2159887.1"/>
    </source>
</evidence>
<keyword evidence="2" id="KW-1133">Transmembrane helix</keyword>
<evidence type="ECO:0000313" key="4">
    <source>
        <dbReference type="Proteomes" id="UP001205740"/>
    </source>
</evidence>
<protein>
    <submittedName>
        <fullName evidence="3">Uncharacterized protein</fullName>
    </submittedName>
</protein>
<dbReference type="Proteomes" id="UP001205740">
    <property type="component" value="Unassembled WGS sequence"/>
</dbReference>
<feature type="compositionally biased region" description="Low complexity" evidence="1">
    <location>
        <begin position="42"/>
        <end position="53"/>
    </location>
</feature>
<feature type="transmembrane region" description="Helical" evidence="2">
    <location>
        <begin position="63"/>
        <end position="83"/>
    </location>
</feature>
<dbReference type="RefSeq" id="WP_253653481.1">
    <property type="nucleotide sequence ID" value="NZ_BAAAOE010000001.1"/>
</dbReference>
<feature type="region of interest" description="Disordered" evidence="1">
    <location>
        <begin position="35"/>
        <end position="58"/>
    </location>
</feature>
<accession>A0ABT1GY22</accession>
<gene>
    <name evidence="3" type="ORF">LX12_001066</name>
</gene>
<organism evidence="3 4">
    <name type="scientific">Williamsia serinedens</name>
    <dbReference type="NCBI Taxonomy" id="391736"/>
    <lineage>
        <taxon>Bacteria</taxon>
        <taxon>Bacillati</taxon>
        <taxon>Actinomycetota</taxon>
        <taxon>Actinomycetes</taxon>
        <taxon>Mycobacteriales</taxon>
        <taxon>Nocardiaceae</taxon>
        <taxon>Williamsia</taxon>
    </lineage>
</organism>
<dbReference type="EMBL" id="JAMTCG010000002">
    <property type="protein sequence ID" value="MCP2159887.1"/>
    <property type="molecule type" value="Genomic_DNA"/>
</dbReference>
<proteinExistence type="predicted"/>
<feature type="compositionally biased region" description="Pro residues" evidence="1">
    <location>
        <begin position="89"/>
        <end position="98"/>
    </location>
</feature>